<dbReference type="InterPro" id="IPR000965">
    <property type="entry name" value="GPR_dom"/>
</dbReference>
<dbReference type="EC" id="1.2.1.41" evidence="7"/>
<dbReference type="InterPro" id="IPR020593">
    <property type="entry name" value="G-glutamylP_reductase_CS"/>
</dbReference>
<keyword evidence="7" id="KW-0963">Cytoplasm</keyword>
<dbReference type="GO" id="GO:0004350">
    <property type="term" value="F:glutamate-5-semialdehyde dehydrogenase activity"/>
    <property type="evidence" value="ECO:0007669"/>
    <property type="project" value="UniProtKB-UniRule"/>
</dbReference>
<protein>
    <recommendedName>
        <fullName evidence="7">Gamma-glutamyl phosphate reductase</fullName>
        <shortName evidence="7">GPR</shortName>
        <ecNumber evidence="7">1.2.1.41</ecNumber>
    </recommendedName>
    <alternativeName>
        <fullName evidence="7">Glutamate-5-semialdehyde dehydrogenase</fullName>
    </alternativeName>
    <alternativeName>
        <fullName evidence="7">Glutamyl-gamma-semialdehyde dehydrogenase</fullName>
        <shortName evidence="7">GSA dehydrogenase</shortName>
    </alternativeName>
</protein>
<dbReference type="Pfam" id="PF00171">
    <property type="entry name" value="Aldedh"/>
    <property type="match status" value="1"/>
</dbReference>
<dbReference type="GO" id="GO:0055129">
    <property type="term" value="P:L-proline biosynthetic process"/>
    <property type="evidence" value="ECO:0007669"/>
    <property type="project" value="UniProtKB-UniRule"/>
</dbReference>
<feature type="domain" description="Aldehyde dehydrogenase" evidence="8">
    <location>
        <begin position="144"/>
        <end position="413"/>
    </location>
</feature>
<comment type="pathway">
    <text evidence="1 7">Amino-acid biosynthesis; L-proline biosynthesis; L-glutamate 5-semialdehyde from L-glutamate: step 2/2.</text>
</comment>
<comment type="function">
    <text evidence="7">Catalyzes the NADPH-dependent reduction of L-glutamate 5-phosphate into L-glutamate 5-semialdehyde and phosphate. The product spontaneously undergoes cyclization to form 1-pyrroline-5-carboxylate.</text>
</comment>
<evidence type="ECO:0000259" key="8">
    <source>
        <dbReference type="Pfam" id="PF00171"/>
    </source>
</evidence>
<dbReference type="PANTHER" id="PTHR11063:SF8">
    <property type="entry name" value="DELTA-1-PYRROLINE-5-CARBOXYLATE SYNTHASE"/>
    <property type="match status" value="1"/>
</dbReference>
<dbReference type="CDD" id="cd07079">
    <property type="entry name" value="ALDH_F18-19_ProA-GPR"/>
    <property type="match status" value="1"/>
</dbReference>
<sequence length="526" mass="56333">MRRALEQLAHDHPFLLTSRYADDHAEIRYWEEARDLHDAAAVALRLWGEHRQTAGLPPWEIVGLEVIDRATYHQRVAAGYGPVPATPVGVHPFEPVSHGSGYRRPGRPPALPFPHDHALALRLDVPGQPGRLPGQGAAATLAPLPRAVKDDALLAVADALEVRTSEIVEANAEDVARAREAGVGEGMIDRLTLTPERVRAIAADVRDVAALPDPVGEVVRGSTLPNGIDLRQVRVPLGVVGIIYEGRPNVTVDAAALCLKSGNAVLLRGSSSAYRSNTALVRVLRDAVHGAGLPADAVQLVPGESRDSVRELMRARGLVDVLIPRGGAALIDTVVRESVVPVIETGTGNCHVYVDARADLGMAVEILVNSKAQRVGVCNAAETLLVHQDIAAEFLPRALDALADAGVTVHADERVMAYAKDSRATVVEATTEDWETEYLSYDIAAAVVDSLDRAVEHIRLWTSGHTEAIVTTSQQAARRFTQLVDSTTVAVNASTRFTDGGQFGFGAEIGISTQKLHARGRWACRS</sequence>
<comment type="subcellular location">
    <subcellularLocation>
        <location evidence="7">Cytoplasm</location>
    </subcellularLocation>
</comment>
<comment type="similarity">
    <text evidence="7">Belongs to the gamma-glutamyl phosphate reductase family.</text>
</comment>
<comment type="catalytic activity">
    <reaction evidence="6 7">
        <text>L-glutamate 5-semialdehyde + phosphate + NADP(+) = L-glutamyl 5-phosphate + NADPH + H(+)</text>
        <dbReference type="Rhea" id="RHEA:19541"/>
        <dbReference type="ChEBI" id="CHEBI:15378"/>
        <dbReference type="ChEBI" id="CHEBI:43474"/>
        <dbReference type="ChEBI" id="CHEBI:57783"/>
        <dbReference type="ChEBI" id="CHEBI:58066"/>
        <dbReference type="ChEBI" id="CHEBI:58274"/>
        <dbReference type="ChEBI" id="CHEBI:58349"/>
        <dbReference type="EC" id="1.2.1.41"/>
    </reaction>
</comment>
<evidence type="ECO:0000256" key="2">
    <source>
        <dbReference type="ARBA" id="ARBA00022605"/>
    </source>
</evidence>
<keyword evidence="5 7" id="KW-0560">Oxidoreductase</keyword>
<evidence type="ECO:0000313" key="9">
    <source>
        <dbReference type="EMBL" id="BFO21476.1"/>
    </source>
</evidence>
<dbReference type="NCBIfam" id="NF001221">
    <property type="entry name" value="PRK00197.1"/>
    <property type="match status" value="1"/>
</dbReference>
<dbReference type="InterPro" id="IPR015590">
    <property type="entry name" value="Aldehyde_DH_dom"/>
</dbReference>
<reference evidence="9" key="2">
    <citation type="submission" date="2024-07" db="EMBL/GenBank/DDBJ databases">
        <title>Streptomyces haneummycinica sp. nov., a new antibiotic-producing actinobacterium isolated from marine sediment.</title>
        <authorList>
            <person name="Uemura M."/>
            <person name="Hamada M."/>
            <person name="Hirano S."/>
            <person name="Kobayashi K."/>
            <person name="Ohshiro T."/>
            <person name="Kobayashi T."/>
            <person name="Terahara T."/>
        </authorList>
    </citation>
    <scope>NUCLEOTIDE SEQUENCE</scope>
    <source>
        <strain evidence="9">KM77-8</strain>
    </source>
</reference>
<evidence type="ECO:0000256" key="1">
    <source>
        <dbReference type="ARBA" id="ARBA00004985"/>
    </source>
</evidence>
<dbReference type="Gene3D" id="3.40.605.10">
    <property type="entry name" value="Aldehyde Dehydrogenase, Chain A, domain 1"/>
    <property type="match status" value="1"/>
</dbReference>
<evidence type="ECO:0000256" key="7">
    <source>
        <dbReference type="HAMAP-Rule" id="MF_00412"/>
    </source>
</evidence>
<dbReference type="AlphaFoldDB" id="A0AAT9HVF9"/>
<dbReference type="InterPro" id="IPR016162">
    <property type="entry name" value="Ald_DH_N"/>
</dbReference>
<organism evidence="9">
    <name type="scientific">Streptomyces haneummycinicus</name>
    <dbReference type="NCBI Taxonomy" id="3074435"/>
    <lineage>
        <taxon>Bacteria</taxon>
        <taxon>Bacillati</taxon>
        <taxon>Actinomycetota</taxon>
        <taxon>Actinomycetes</taxon>
        <taxon>Kitasatosporales</taxon>
        <taxon>Streptomycetaceae</taxon>
        <taxon>Streptomyces</taxon>
    </lineage>
</organism>
<keyword evidence="4 7" id="KW-0521">NADP</keyword>
<evidence type="ECO:0000256" key="5">
    <source>
        <dbReference type="ARBA" id="ARBA00023002"/>
    </source>
</evidence>
<dbReference type="FunFam" id="3.40.309.10:FF:000006">
    <property type="entry name" value="Gamma-glutamyl phosphate reductase"/>
    <property type="match status" value="1"/>
</dbReference>
<dbReference type="InterPro" id="IPR016163">
    <property type="entry name" value="Ald_DH_C"/>
</dbReference>
<keyword evidence="3 7" id="KW-0641">Proline biosynthesis</keyword>
<gene>
    <name evidence="7" type="primary">proA</name>
    <name evidence="9" type="ORF">SHKM778_78640</name>
</gene>
<dbReference type="NCBIfam" id="TIGR00407">
    <property type="entry name" value="proA"/>
    <property type="match status" value="1"/>
</dbReference>
<name>A0AAT9HVF9_9ACTN</name>
<dbReference type="SUPFAM" id="SSF53720">
    <property type="entry name" value="ALDH-like"/>
    <property type="match status" value="1"/>
</dbReference>
<evidence type="ECO:0000256" key="3">
    <source>
        <dbReference type="ARBA" id="ARBA00022650"/>
    </source>
</evidence>
<dbReference type="PANTHER" id="PTHR11063">
    <property type="entry name" value="GLUTAMATE SEMIALDEHYDE DEHYDROGENASE"/>
    <property type="match status" value="1"/>
</dbReference>
<dbReference type="Gene3D" id="3.40.309.10">
    <property type="entry name" value="Aldehyde Dehydrogenase, Chain A, domain 2"/>
    <property type="match status" value="1"/>
</dbReference>
<evidence type="ECO:0000256" key="6">
    <source>
        <dbReference type="ARBA" id="ARBA00049024"/>
    </source>
</evidence>
<dbReference type="HAMAP" id="MF_00412">
    <property type="entry name" value="ProA"/>
    <property type="match status" value="1"/>
</dbReference>
<keyword evidence="2 7" id="KW-0028">Amino-acid biosynthesis</keyword>
<dbReference type="PROSITE" id="PS01223">
    <property type="entry name" value="PROA"/>
    <property type="match status" value="1"/>
</dbReference>
<proteinExistence type="inferred from homology"/>
<dbReference type="EMBL" id="AP035768">
    <property type="protein sequence ID" value="BFO21476.1"/>
    <property type="molecule type" value="Genomic_DNA"/>
</dbReference>
<dbReference type="GO" id="GO:0005737">
    <property type="term" value="C:cytoplasm"/>
    <property type="evidence" value="ECO:0007669"/>
    <property type="project" value="UniProtKB-SubCell"/>
</dbReference>
<reference evidence="9" key="1">
    <citation type="submission" date="2024-06" db="EMBL/GenBank/DDBJ databases">
        <authorList>
            <consortium name="consrtm"/>
            <person name="Uemura M."/>
            <person name="Terahara T."/>
        </authorList>
    </citation>
    <scope>NUCLEOTIDE SEQUENCE</scope>
    <source>
        <strain evidence="9">KM77-8</strain>
    </source>
</reference>
<accession>A0AAT9HVF9</accession>
<evidence type="ECO:0000256" key="4">
    <source>
        <dbReference type="ARBA" id="ARBA00022857"/>
    </source>
</evidence>
<dbReference type="InterPro" id="IPR016161">
    <property type="entry name" value="Ald_DH/histidinol_DH"/>
</dbReference>